<reference evidence="1 2" key="1">
    <citation type="journal article" date="2019" name="G3 (Bethesda)">
        <title>Sequencing of a Wild Apple (Malus baccata) Genome Unravels the Differences Between Cultivated and Wild Apple Species Regarding Disease Resistance and Cold Tolerance.</title>
        <authorList>
            <person name="Chen X."/>
        </authorList>
    </citation>
    <scope>NUCLEOTIDE SEQUENCE [LARGE SCALE GENOMIC DNA]</scope>
    <source>
        <strain evidence="2">cv. Shandingzi</strain>
        <tissue evidence="1">Leaves</tissue>
    </source>
</reference>
<name>A0A540MIR1_MALBA</name>
<gene>
    <name evidence="1" type="ORF">C1H46_015679</name>
</gene>
<dbReference type="Proteomes" id="UP000315295">
    <property type="component" value="Unassembled WGS sequence"/>
</dbReference>
<protein>
    <submittedName>
        <fullName evidence="1">Uncharacterized protein</fullName>
    </submittedName>
</protein>
<proteinExistence type="predicted"/>
<organism evidence="1 2">
    <name type="scientific">Malus baccata</name>
    <name type="common">Siberian crab apple</name>
    <name type="synonym">Pyrus baccata</name>
    <dbReference type="NCBI Taxonomy" id="106549"/>
    <lineage>
        <taxon>Eukaryota</taxon>
        <taxon>Viridiplantae</taxon>
        <taxon>Streptophyta</taxon>
        <taxon>Embryophyta</taxon>
        <taxon>Tracheophyta</taxon>
        <taxon>Spermatophyta</taxon>
        <taxon>Magnoliopsida</taxon>
        <taxon>eudicotyledons</taxon>
        <taxon>Gunneridae</taxon>
        <taxon>Pentapetalae</taxon>
        <taxon>rosids</taxon>
        <taxon>fabids</taxon>
        <taxon>Rosales</taxon>
        <taxon>Rosaceae</taxon>
        <taxon>Amygdaloideae</taxon>
        <taxon>Maleae</taxon>
        <taxon>Malus</taxon>
    </lineage>
</organism>
<comment type="caution">
    <text evidence="1">The sequence shown here is derived from an EMBL/GenBank/DDBJ whole genome shotgun (WGS) entry which is preliminary data.</text>
</comment>
<keyword evidence="2" id="KW-1185">Reference proteome</keyword>
<accession>A0A540MIR1</accession>
<dbReference type="EMBL" id="VIEB01000249">
    <property type="protein sequence ID" value="TQD98686.1"/>
    <property type="molecule type" value="Genomic_DNA"/>
</dbReference>
<dbReference type="AlphaFoldDB" id="A0A540MIR1"/>
<evidence type="ECO:0000313" key="1">
    <source>
        <dbReference type="EMBL" id="TQD98686.1"/>
    </source>
</evidence>
<evidence type="ECO:0000313" key="2">
    <source>
        <dbReference type="Proteomes" id="UP000315295"/>
    </source>
</evidence>
<sequence length="79" mass="8739">MGESEDHEVRQVAKTRLPPRWSLSERVMLLGDDGVVQNGAQVLLVDEARADVVGKMDGVEDSKLGQGYPEEGGFKKKWL</sequence>